<evidence type="ECO:0000313" key="1">
    <source>
        <dbReference type="EMBL" id="QGT99230.1"/>
    </source>
</evidence>
<organism evidence="1 2">
    <name type="scientific">Candidatus Syntrophocurvum alkaliphilum</name>
    <dbReference type="NCBI Taxonomy" id="2293317"/>
    <lineage>
        <taxon>Bacteria</taxon>
        <taxon>Bacillati</taxon>
        <taxon>Bacillota</taxon>
        <taxon>Clostridia</taxon>
        <taxon>Eubacteriales</taxon>
        <taxon>Syntrophomonadaceae</taxon>
        <taxon>Candidatus Syntrophocurvum</taxon>
    </lineage>
</organism>
<reference evidence="2" key="1">
    <citation type="journal article" date="2019" name="Microbiology">
        <title>Complete Genome Sequence of an Uncultured Bacterium of the Candidate Phylum Bipolaricaulota.</title>
        <authorList>
            <person name="Kadnikov V.V."/>
            <person name="Mardanov A.V."/>
            <person name="Beletsky A.V."/>
            <person name="Frank Y.A."/>
            <person name="Karnachuk O.V."/>
            <person name="Ravin N.V."/>
        </authorList>
    </citation>
    <scope>NUCLEOTIDE SEQUENCE [LARGE SCALE GENOMIC DNA]</scope>
</reference>
<protein>
    <submittedName>
        <fullName evidence="1">Uncharacterized protein</fullName>
    </submittedName>
</protein>
<name>A0A6I6DDW0_9FIRM</name>
<evidence type="ECO:0000313" key="2">
    <source>
        <dbReference type="Proteomes" id="UP000426444"/>
    </source>
</evidence>
<keyword evidence="2" id="KW-1185">Reference proteome</keyword>
<gene>
    <name evidence="1" type="ORF">SYNTR_0637</name>
</gene>
<dbReference type="AlphaFoldDB" id="A0A6I6DDW0"/>
<dbReference type="Proteomes" id="UP000426444">
    <property type="component" value="Chromosome"/>
</dbReference>
<proteinExistence type="predicted"/>
<accession>A0A6I6DDW0</accession>
<sequence>MMGGYIIIIKRNTPLEEALSKPGAEQVFQSYGIRCFG</sequence>
<dbReference type="EMBL" id="CP046457">
    <property type="protein sequence ID" value="QGT99230.1"/>
    <property type="molecule type" value="Genomic_DNA"/>
</dbReference>
<dbReference type="KEGG" id="salq:SYNTR_0637"/>